<sequence length="455" mass="51087">MVVLKSCYTIKPAKPTPTSGIVISDCDQDKPITHAPIIYIYRPCSNFSYNSALESIKIALSKALVHFYPLAGRLKWVGDKGGQVELECSSVGVWLYEAKSNTKLADYGDFCPTPELRSLIPSVDYNAPLQEIPLLLVQITRFTCGGLSLGVGISHIMADGTCFFHFMSVWARIARGEPLDVDVLPYLDRTALLAREPPTSQYNHERFDPPPLLMGLVDKNEERNKRTTVAMLHLSKTQVEKLKNMANDSRAANIRPYSRYEVVTGHLWRCMCKAREHKSEQITRLYLTVNIRNRMKPPLPRAYFGNAILRVTATSQSGELMAQPFRYGPSKIREAIEMVTDDYVKSTINLVKGLPDLTPFRTYHIVESTQGAFYGNPNLEVTSWVGLPLKGVDFGWGKEIHVGPGSVNLDGKAFIMDGHNEDGSLVVALRLQVGHMDALREIFYKDIDDWRSSKM</sequence>
<gene>
    <name evidence="1" type="ORF">Vadar_013406</name>
</gene>
<protein>
    <submittedName>
        <fullName evidence="1">Uncharacterized protein</fullName>
    </submittedName>
</protein>
<evidence type="ECO:0000313" key="1">
    <source>
        <dbReference type="EMBL" id="KAH7834173.1"/>
    </source>
</evidence>
<dbReference type="Proteomes" id="UP000828048">
    <property type="component" value="Chromosome 2"/>
</dbReference>
<evidence type="ECO:0000313" key="2">
    <source>
        <dbReference type="Proteomes" id="UP000828048"/>
    </source>
</evidence>
<name>A0ACB7X0A9_9ERIC</name>
<accession>A0ACB7X0A9</accession>
<reference evidence="1 2" key="1">
    <citation type="journal article" date="2021" name="Hortic Res">
        <title>High-quality reference genome and annotation aids understanding of berry development for evergreen blueberry (Vaccinium darrowii).</title>
        <authorList>
            <person name="Yu J."/>
            <person name="Hulse-Kemp A.M."/>
            <person name="Babiker E."/>
            <person name="Staton M."/>
        </authorList>
    </citation>
    <scope>NUCLEOTIDE SEQUENCE [LARGE SCALE GENOMIC DNA]</scope>
    <source>
        <strain evidence="2">cv. NJ 8807/NJ 8810</strain>
        <tissue evidence="1">Young leaf</tissue>
    </source>
</reference>
<comment type="caution">
    <text evidence="1">The sequence shown here is derived from an EMBL/GenBank/DDBJ whole genome shotgun (WGS) entry which is preliminary data.</text>
</comment>
<organism evidence="1 2">
    <name type="scientific">Vaccinium darrowii</name>
    <dbReference type="NCBI Taxonomy" id="229202"/>
    <lineage>
        <taxon>Eukaryota</taxon>
        <taxon>Viridiplantae</taxon>
        <taxon>Streptophyta</taxon>
        <taxon>Embryophyta</taxon>
        <taxon>Tracheophyta</taxon>
        <taxon>Spermatophyta</taxon>
        <taxon>Magnoliopsida</taxon>
        <taxon>eudicotyledons</taxon>
        <taxon>Gunneridae</taxon>
        <taxon>Pentapetalae</taxon>
        <taxon>asterids</taxon>
        <taxon>Ericales</taxon>
        <taxon>Ericaceae</taxon>
        <taxon>Vaccinioideae</taxon>
        <taxon>Vaccinieae</taxon>
        <taxon>Vaccinium</taxon>
    </lineage>
</organism>
<keyword evidence="2" id="KW-1185">Reference proteome</keyword>
<proteinExistence type="predicted"/>
<dbReference type="EMBL" id="CM037152">
    <property type="protein sequence ID" value="KAH7834173.1"/>
    <property type="molecule type" value="Genomic_DNA"/>
</dbReference>